<feature type="non-terminal residue" evidence="5">
    <location>
        <position position="1"/>
    </location>
</feature>
<evidence type="ECO:0000256" key="1">
    <source>
        <dbReference type="ARBA" id="ARBA00022572"/>
    </source>
</evidence>
<dbReference type="EnsemblMetazoa" id="CapteT103676">
    <property type="protein sequence ID" value="CapteP103676"/>
    <property type="gene ID" value="CapteG103676"/>
</dbReference>
<dbReference type="HOGENOM" id="CLU_158332_0_0_1"/>
<dbReference type="PANTHER" id="PTHR24261:SF7">
    <property type="entry name" value="KRINGLE DOMAIN-CONTAINING PROTEIN"/>
    <property type="match status" value="1"/>
</dbReference>
<dbReference type="EMBL" id="KB297742">
    <property type="protein sequence ID" value="ELU10066.1"/>
    <property type="molecule type" value="Genomic_DNA"/>
</dbReference>
<dbReference type="InterPro" id="IPR000001">
    <property type="entry name" value="Kringle"/>
</dbReference>
<dbReference type="Proteomes" id="UP000014760">
    <property type="component" value="Unassembled WGS sequence"/>
</dbReference>
<dbReference type="CDD" id="cd00108">
    <property type="entry name" value="KR"/>
    <property type="match status" value="1"/>
</dbReference>
<gene>
    <name evidence="5" type="ORF">CAPTEDRAFT_103676</name>
</gene>
<keyword evidence="2" id="KW-1015">Disulfide bond</keyword>
<sequence length="96" mass="11086">GIEFTGTLSHTSSGLLCQRWDSQEPHTHSYNSPFRFAELDVSLANNYCRNPSNEVNGPWCFTTDNQTRWEYCDIQFCTPYKGMSCSSREGKILCYR</sequence>
<dbReference type="Gene3D" id="2.40.20.10">
    <property type="entry name" value="Plasminogen Kringle 4"/>
    <property type="match status" value="1"/>
</dbReference>
<reference evidence="6" key="3">
    <citation type="submission" date="2015-06" db="UniProtKB">
        <authorList>
            <consortium name="EnsemblMetazoa"/>
        </authorList>
    </citation>
    <scope>IDENTIFICATION</scope>
</reference>
<keyword evidence="1 3" id="KW-0420">Kringle</keyword>
<proteinExistence type="predicted"/>
<dbReference type="SUPFAM" id="SSF57440">
    <property type="entry name" value="Kringle-like"/>
    <property type="match status" value="1"/>
</dbReference>
<evidence type="ECO:0000259" key="4">
    <source>
        <dbReference type="PROSITE" id="PS50070"/>
    </source>
</evidence>
<evidence type="ECO:0000313" key="6">
    <source>
        <dbReference type="EnsemblMetazoa" id="CapteP103676"/>
    </source>
</evidence>
<protein>
    <recommendedName>
        <fullName evidence="4">Kringle domain-containing protein</fullName>
    </recommendedName>
</protein>
<evidence type="ECO:0000313" key="7">
    <source>
        <dbReference type="Proteomes" id="UP000014760"/>
    </source>
</evidence>
<dbReference type="InterPro" id="IPR038178">
    <property type="entry name" value="Kringle_sf"/>
</dbReference>
<dbReference type="InterPro" id="IPR013806">
    <property type="entry name" value="Kringle-like"/>
</dbReference>
<dbReference type="PANTHER" id="PTHR24261">
    <property type="entry name" value="PLASMINOGEN-RELATED"/>
    <property type="match status" value="1"/>
</dbReference>
<dbReference type="PROSITE" id="PS50070">
    <property type="entry name" value="KRINGLE_2"/>
    <property type="match status" value="1"/>
</dbReference>
<keyword evidence="7" id="KW-1185">Reference proteome</keyword>
<evidence type="ECO:0000256" key="3">
    <source>
        <dbReference type="PROSITE-ProRule" id="PRU00121"/>
    </source>
</evidence>
<dbReference type="Pfam" id="PF00051">
    <property type="entry name" value="Kringle"/>
    <property type="match status" value="1"/>
</dbReference>
<name>R7V322_CAPTE</name>
<dbReference type="InterPro" id="IPR050759">
    <property type="entry name" value="Serine_protease_kringle"/>
</dbReference>
<dbReference type="STRING" id="283909.R7V322"/>
<dbReference type="OMA" id="CEITECR"/>
<organism evidence="5">
    <name type="scientific">Capitella teleta</name>
    <name type="common">Polychaete worm</name>
    <dbReference type="NCBI Taxonomy" id="283909"/>
    <lineage>
        <taxon>Eukaryota</taxon>
        <taxon>Metazoa</taxon>
        <taxon>Spiralia</taxon>
        <taxon>Lophotrochozoa</taxon>
        <taxon>Annelida</taxon>
        <taxon>Polychaeta</taxon>
        <taxon>Sedentaria</taxon>
        <taxon>Scolecida</taxon>
        <taxon>Capitellidae</taxon>
        <taxon>Capitella</taxon>
    </lineage>
</organism>
<dbReference type="AlphaFoldDB" id="R7V322"/>
<reference evidence="7" key="1">
    <citation type="submission" date="2012-12" db="EMBL/GenBank/DDBJ databases">
        <authorList>
            <person name="Hellsten U."/>
            <person name="Grimwood J."/>
            <person name="Chapman J.A."/>
            <person name="Shapiro H."/>
            <person name="Aerts A."/>
            <person name="Otillar R.P."/>
            <person name="Terry A.Y."/>
            <person name="Boore J.L."/>
            <person name="Simakov O."/>
            <person name="Marletaz F."/>
            <person name="Cho S.-J."/>
            <person name="Edsinger-Gonzales E."/>
            <person name="Havlak P."/>
            <person name="Kuo D.-H."/>
            <person name="Larsson T."/>
            <person name="Lv J."/>
            <person name="Arendt D."/>
            <person name="Savage R."/>
            <person name="Osoegawa K."/>
            <person name="de Jong P."/>
            <person name="Lindberg D.R."/>
            <person name="Seaver E.C."/>
            <person name="Weisblat D.A."/>
            <person name="Putnam N.H."/>
            <person name="Grigoriev I.V."/>
            <person name="Rokhsar D.S."/>
        </authorList>
    </citation>
    <scope>NUCLEOTIDE SEQUENCE</scope>
    <source>
        <strain evidence="7">I ESC-2004</strain>
    </source>
</reference>
<accession>R7V322</accession>
<dbReference type="PROSITE" id="PS00021">
    <property type="entry name" value="KRINGLE_1"/>
    <property type="match status" value="1"/>
</dbReference>
<dbReference type="EMBL" id="AMQN01000968">
    <property type="status" value="NOT_ANNOTATED_CDS"/>
    <property type="molecule type" value="Genomic_DNA"/>
</dbReference>
<dbReference type="OrthoDB" id="5917794at2759"/>
<evidence type="ECO:0000256" key="2">
    <source>
        <dbReference type="ARBA" id="ARBA00023157"/>
    </source>
</evidence>
<reference evidence="5 7" key="2">
    <citation type="journal article" date="2013" name="Nature">
        <title>Insights into bilaterian evolution from three spiralian genomes.</title>
        <authorList>
            <person name="Simakov O."/>
            <person name="Marletaz F."/>
            <person name="Cho S.J."/>
            <person name="Edsinger-Gonzales E."/>
            <person name="Havlak P."/>
            <person name="Hellsten U."/>
            <person name="Kuo D.H."/>
            <person name="Larsson T."/>
            <person name="Lv J."/>
            <person name="Arendt D."/>
            <person name="Savage R."/>
            <person name="Osoegawa K."/>
            <person name="de Jong P."/>
            <person name="Grimwood J."/>
            <person name="Chapman J.A."/>
            <person name="Shapiro H."/>
            <person name="Aerts A."/>
            <person name="Otillar R.P."/>
            <person name="Terry A.Y."/>
            <person name="Boore J.L."/>
            <person name="Grigoriev I.V."/>
            <person name="Lindberg D.R."/>
            <person name="Seaver E.C."/>
            <person name="Weisblat D.A."/>
            <person name="Putnam N.H."/>
            <person name="Rokhsar D.S."/>
        </authorList>
    </citation>
    <scope>NUCLEOTIDE SEQUENCE</scope>
    <source>
        <strain evidence="5 7">I ESC-2004</strain>
    </source>
</reference>
<dbReference type="SMART" id="SM00130">
    <property type="entry name" value="KR"/>
    <property type="match status" value="1"/>
</dbReference>
<comment type="caution">
    <text evidence="3">Lacks conserved residue(s) required for the propagation of feature annotation.</text>
</comment>
<dbReference type="InterPro" id="IPR018056">
    <property type="entry name" value="Kringle_CS"/>
</dbReference>
<feature type="domain" description="Kringle" evidence="4">
    <location>
        <begin position="1"/>
        <end position="77"/>
    </location>
</feature>
<evidence type="ECO:0000313" key="5">
    <source>
        <dbReference type="EMBL" id="ELU10066.1"/>
    </source>
</evidence>
<dbReference type="PRINTS" id="PR00018">
    <property type="entry name" value="KRINGLE"/>
</dbReference>